<reference evidence="2" key="1">
    <citation type="submission" date="2019-08" db="EMBL/GenBank/DDBJ databases">
        <authorList>
            <person name="Kucharzyk K."/>
            <person name="Murdoch R.W."/>
            <person name="Higgins S."/>
            <person name="Loffler F."/>
        </authorList>
    </citation>
    <scope>NUCLEOTIDE SEQUENCE</scope>
</reference>
<feature type="region of interest" description="Disordered" evidence="1">
    <location>
        <begin position="1"/>
        <end position="20"/>
    </location>
</feature>
<sequence>MPMATSIAEGAVRSSAPASGAGLLGVGVRIEVFMNAAYGYCLQLVDLLGTGGFGTLKPAA</sequence>
<proteinExistence type="predicted"/>
<comment type="caution">
    <text evidence="2">The sequence shown here is derived from an EMBL/GenBank/DDBJ whole genome shotgun (WGS) entry which is preliminary data.</text>
</comment>
<name>A0A644UKY1_9ZZZZ</name>
<evidence type="ECO:0000313" key="2">
    <source>
        <dbReference type="EMBL" id="MPL79706.1"/>
    </source>
</evidence>
<gene>
    <name evidence="2" type="ORF">SDC9_25590</name>
</gene>
<dbReference type="AlphaFoldDB" id="A0A644UKY1"/>
<organism evidence="2">
    <name type="scientific">bioreactor metagenome</name>
    <dbReference type="NCBI Taxonomy" id="1076179"/>
    <lineage>
        <taxon>unclassified sequences</taxon>
        <taxon>metagenomes</taxon>
        <taxon>ecological metagenomes</taxon>
    </lineage>
</organism>
<dbReference type="EMBL" id="VSSQ01000129">
    <property type="protein sequence ID" value="MPL79706.1"/>
    <property type="molecule type" value="Genomic_DNA"/>
</dbReference>
<accession>A0A644UKY1</accession>
<protein>
    <submittedName>
        <fullName evidence="2">Uncharacterized protein</fullName>
    </submittedName>
</protein>
<evidence type="ECO:0000256" key="1">
    <source>
        <dbReference type="SAM" id="MobiDB-lite"/>
    </source>
</evidence>